<dbReference type="AlphaFoldDB" id="A0A380LJZ5"/>
<dbReference type="HAMAP" id="MF_01804">
    <property type="entry name" value="ScpB"/>
    <property type="match status" value="1"/>
</dbReference>
<keyword evidence="1 5" id="KW-0963">Cytoplasm</keyword>
<keyword evidence="7" id="KW-1185">Reference proteome</keyword>
<comment type="subunit">
    <text evidence="5">Homodimer. Homodimerization may be required to stabilize the binding of ScpA to the Smc head domains. Component of a cohesin-like complex composed of ScpA, ScpB and the Smc homodimer, in which ScpA and ScpB bind to the head domain of Smc. The presence of the three proteins is required for the association of the complex with DNA.</text>
</comment>
<protein>
    <recommendedName>
        <fullName evidence="5">Segregation and condensation protein B</fullName>
    </recommendedName>
</protein>
<dbReference type="InterPro" id="IPR005234">
    <property type="entry name" value="ScpB_csome_segregation"/>
</dbReference>
<evidence type="ECO:0000256" key="4">
    <source>
        <dbReference type="ARBA" id="ARBA00023306"/>
    </source>
</evidence>
<proteinExistence type="inferred from homology"/>
<evidence type="ECO:0000256" key="3">
    <source>
        <dbReference type="ARBA" id="ARBA00022829"/>
    </source>
</evidence>
<dbReference type="PANTHER" id="PTHR34298">
    <property type="entry name" value="SEGREGATION AND CONDENSATION PROTEIN B"/>
    <property type="match status" value="1"/>
</dbReference>
<comment type="function">
    <text evidence="5">Participates in chromosomal partition during cell division. May act via the formation of a condensin-like complex containing Smc and ScpA that pull DNA away from mid-cell into both cell halves.</text>
</comment>
<dbReference type="InterPro" id="IPR036390">
    <property type="entry name" value="WH_DNA-bd_sf"/>
</dbReference>
<dbReference type="NCBIfam" id="TIGR00281">
    <property type="entry name" value="SMC-Scp complex subunit ScpB"/>
    <property type="match status" value="1"/>
</dbReference>
<dbReference type="GO" id="GO:0005737">
    <property type="term" value="C:cytoplasm"/>
    <property type="evidence" value="ECO:0007669"/>
    <property type="project" value="UniProtKB-SubCell"/>
</dbReference>
<comment type="similarity">
    <text evidence="5">Belongs to the ScpB family.</text>
</comment>
<gene>
    <name evidence="5 6" type="primary">scpB</name>
    <name evidence="6" type="ORF">NCTC11087_00529</name>
</gene>
<dbReference type="PIRSF" id="PIRSF019345">
    <property type="entry name" value="ScpB"/>
    <property type="match status" value="1"/>
</dbReference>
<dbReference type="GO" id="GO:0006260">
    <property type="term" value="P:DNA replication"/>
    <property type="evidence" value="ECO:0007669"/>
    <property type="project" value="UniProtKB-UniRule"/>
</dbReference>
<dbReference type="SUPFAM" id="SSF46785">
    <property type="entry name" value="Winged helix' DNA-binding domain"/>
    <property type="match status" value="2"/>
</dbReference>
<reference evidence="6 7" key="1">
    <citation type="submission" date="2018-06" db="EMBL/GenBank/DDBJ databases">
        <authorList>
            <consortium name="Pathogen Informatics"/>
            <person name="Doyle S."/>
        </authorList>
    </citation>
    <scope>NUCLEOTIDE SEQUENCE [LARGE SCALE GENOMIC DNA]</scope>
    <source>
        <strain evidence="6 7">NCTC11087</strain>
    </source>
</reference>
<keyword evidence="2 5" id="KW-0132">Cell division</keyword>
<dbReference type="GO" id="GO:0051301">
    <property type="term" value="P:cell division"/>
    <property type="evidence" value="ECO:0007669"/>
    <property type="project" value="UniProtKB-KW"/>
</dbReference>
<dbReference type="InterPro" id="IPR036388">
    <property type="entry name" value="WH-like_DNA-bd_sf"/>
</dbReference>
<evidence type="ECO:0000256" key="5">
    <source>
        <dbReference type="HAMAP-Rule" id="MF_01804"/>
    </source>
</evidence>
<dbReference type="PANTHER" id="PTHR34298:SF2">
    <property type="entry name" value="SEGREGATION AND CONDENSATION PROTEIN B"/>
    <property type="match status" value="1"/>
</dbReference>
<dbReference type="GO" id="GO:0051304">
    <property type="term" value="P:chromosome separation"/>
    <property type="evidence" value="ECO:0007669"/>
    <property type="project" value="InterPro"/>
</dbReference>
<dbReference type="OrthoDB" id="9806226at2"/>
<keyword evidence="4 5" id="KW-0131">Cell cycle</keyword>
<dbReference type="Pfam" id="PF04079">
    <property type="entry name" value="SMC_ScpB"/>
    <property type="match status" value="1"/>
</dbReference>
<evidence type="ECO:0000256" key="1">
    <source>
        <dbReference type="ARBA" id="ARBA00022490"/>
    </source>
</evidence>
<dbReference type="Gene3D" id="1.10.10.10">
    <property type="entry name" value="Winged helix-like DNA-binding domain superfamily/Winged helix DNA-binding domain"/>
    <property type="match status" value="2"/>
</dbReference>
<evidence type="ECO:0000313" key="7">
    <source>
        <dbReference type="Proteomes" id="UP000255523"/>
    </source>
</evidence>
<sequence length="182" mass="20854">MHDIKALVEGLIFLSGEEGLSMIQIQNALQIEESQKVLDALLSLKEEYASPAKGIELVEYASRYKFVTKDFVYPFGQKLFENIQHPTLSQAAIETLAIIAYKQPVTRVEIEEIRGVNCEMMLKKLQARGLIEAKDRLDVVGKPLLYQVTDTFLDTFQLETIKELPELPKPQEEQELFHEEEQ</sequence>
<evidence type="ECO:0000256" key="2">
    <source>
        <dbReference type="ARBA" id="ARBA00022618"/>
    </source>
</evidence>
<organism evidence="6 7">
    <name type="scientific">Faecalicoccus pleomorphus</name>
    <dbReference type="NCBI Taxonomy" id="1323"/>
    <lineage>
        <taxon>Bacteria</taxon>
        <taxon>Bacillati</taxon>
        <taxon>Bacillota</taxon>
        <taxon>Erysipelotrichia</taxon>
        <taxon>Erysipelotrichales</taxon>
        <taxon>Erysipelotrichaceae</taxon>
        <taxon>Faecalicoccus</taxon>
    </lineage>
</organism>
<name>A0A380LJZ5_9FIRM</name>
<dbReference type="RefSeq" id="WP_022789037.1">
    <property type="nucleotide sequence ID" value="NZ_CAUWMU010000071.1"/>
</dbReference>
<keyword evidence="3 5" id="KW-0159">Chromosome partition</keyword>
<evidence type="ECO:0000313" key="6">
    <source>
        <dbReference type="EMBL" id="SUO03661.1"/>
    </source>
</evidence>
<dbReference type="GeneID" id="77461513"/>
<comment type="subcellular location">
    <subcellularLocation>
        <location evidence="5">Cytoplasm</location>
    </subcellularLocation>
    <text evidence="5">Associated with two foci at the outer edges of the nucleoid region in young cells, and at four foci within both cell halves in older cells.</text>
</comment>
<accession>A0A380LJZ5</accession>
<dbReference type="EMBL" id="UHFX01000003">
    <property type="protein sequence ID" value="SUO03661.1"/>
    <property type="molecule type" value="Genomic_DNA"/>
</dbReference>
<dbReference type="Proteomes" id="UP000255523">
    <property type="component" value="Unassembled WGS sequence"/>
</dbReference>